<evidence type="ECO:0000313" key="3">
    <source>
        <dbReference type="Proteomes" id="UP001459277"/>
    </source>
</evidence>
<evidence type="ECO:0000313" key="2">
    <source>
        <dbReference type="EMBL" id="KAK9998307.1"/>
    </source>
</evidence>
<dbReference type="Pfam" id="PF13966">
    <property type="entry name" value="zf-RVT"/>
    <property type="match status" value="1"/>
</dbReference>
<accession>A0AAW2CJH8</accession>
<sequence>MQWDREKIFDLFVYQTRKEILAIPLSMTASRDKLIWKENSAKLFTVKSAYQVALKLKEKNRVEHSRAVTDRALWKKIWTLKTPPKVKMFVWRACSNILPTRENLHGRKMKIDPQCEICYQKPESIGHLLRECPLARNVWALCRGKIQKFLNAEQDFFALFRMMANRLTQMELYRWATISWALWNARNKFYFEQVQQHPKAILEGAIGYLEEYQRLCAFSNSCSAIYCTSPTALKLGTCAVNLEGAIDLEEYYCTVNWSGLVFSYADLVFSYAEFLQLCCDIGRGNWLGRVLMNICNKEVVCMLVWSLAMRL</sequence>
<reference evidence="2 3" key="1">
    <citation type="submission" date="2024-01" db="EMBL/GenBank/DDBJ databases">
        <title>A telomere-to-telomere, gap-free genome of sweet tea (Lithocarpus litseifolius).</title>
        <authorList>
            <person name="Zhou J."/>
        </authorList>
    </citation>
    <scope>NUCLEOTIDE SEQUENCE [LARGE SCALE GENOMIC DNA]</scope>
    <source>
        <strain evidence="2">Zhou-2022a</strain>
        <tissue evidence="2">Leaf</tissue>
    </source>
</reference>
<dbReference type="Proteomes" id="UP001459277">
    <property type="component" value="Unassembled WGS sequence"/>
</dbReference>
<organism evidence="2 3">
    <name type="scientific">Lithocarpus litseifolius</name>
    <dbReference type="NCBI Taxonomy" id="425828"/>
    <lineage>
        <taxon>Eukaryota</taxon>
        <taxon>Viridiplantae</taxon>
        <taxon>Streptophyta</taxon>
        <taxon>Embryophyta</taxon>
        <taxon>Tracheophyta</taxon>
        <taxon>Spermatophyta</taxon>
        <taxon>Magnoliopsida</taxon>
        <taxon>eudicotyledons</taxon>
        <taxon>Gunneridae</taxon>
        <taxon>Pentapetalae</taxon>
        <taxon>rosids</taxon>
        <taxon>fabids</taxon>
        <taxon>Fagales</taxon>
        <taxon>Fagaceae</taxon>
        <taxon>Lithocarpus</taxon>
    </lineage>
</organism>
<name>A0AAW2CJH8_9ROSI</name>
<gene>
    <name evidence="2" type="ORF">SO802_017910</name>
</gene>
<dbReference type="InterPro" id="IPR026960">
    <property type="entry name" value="RVT-Znf"/>
</dbReference>
<dbReference type="EMBL" id="JAZDWU010000006">
    <property type="protein sequence ID" value="KAK9998307.1"/>
    <property type="molecule type" value="Genomic_DNA"/>
</dbReference>
<protein>
    <recommendedName>
        <fullName evidence="1">Reverse transcriptase zinc-binding domain-containing protein</fullName>
    </recommendedName>
</protein>
<keyword evidence="3" id="KW-1185">Reference proteome</keyword>
<evidence type="ECO:0000259" key="1">
    <source>
        <dbReference type="Pfam" id="PF13966"/>
    </source>
</evidence>
<comment type="caution">
    <text evidence="2">The sequence shown here is derived from an EMBL/GenBank/DDBJ whole genome shotgun (WGS) entry which is preliminary data.</text>
</comment>
<feature type="domain" description="Reverse transcriptase zinc-binding" evidence="1">
    <location>
        <begin position="44"/>
        <end position="139"/>
    </location>
</feature>
<dbReference type="AlphaFoldDB" id="A0AAW2CJH8"/>
<proteinExistence type="predicted"/>